<reference evidence="1 2" key="1">
    <citation type="submission" date="2024-01" db="EMBL/GenBank/DDBJ databases">
        <authorList>
            <person name="Waweru B."/>
        </authorList>
    </citation>
    <scope>NUCLEOTIDE SEQUENCE [LARGE SCALE GENOMIC DNA]</scope>
</reference>
<dbReference type="Proteomes" id="UP001314170">
    <property type="component" value="Unassembled WGS sequence"/>
</dbReference>
<dbReference type="Gene3D" id="3.40.50.720">
    <property type="entry name" value="NAD(P)-binding Rossmann-like Domain"/>
    <property type="match status" value="1"/>
</dbReference>
<gene>
    <name evidence="1" type="ORF">DCAF_LOCUS12215</name>
</gene>
<proteinExistence type="predicted"/>
<evidence type="ECO:0000313" key="1">
    <source>
        <dbReference type="EMBL" id="CAK7337188.1"/>
    </source>
</evidence>
<dbReference type="SUPFAM" id="SSF51735">
    <property type="entry name" value="NAD(P)-binding Rossmann-fold domains"/>
    <property type="match status" value="1"/>
</dbReference>
<dbReference type="EMBL" id="CAWUPB010001010">
    <property type="protein sequence ID" value="CAK7337188.1"/>
    <property type="molecule type" value="Genomic_DNA"/>
</dbReference>
<comment type="caution">
    <text evidence="1">The sequence shown here is derived from an EMBL/GenBank/DDBJ whole genome shotgun (WGS) entry which is preliminary data.</text>
</comment>
<sequence length="228" mass="25711">MVAAIHVVKRSALALLLANQGINFLLEEFQATCVGNNNSDPYLRTVEPRSLNSWAENYAETKQQLPNFNHYKNCGTKGFVFCFIPGSIVLNRGRLIMGAGPVGLITLLAASAFGVPRVVIVDVDDQHFLCMPFSRFKREETVAVGVQVLNLKLPFEEIEVLCNNLELIKRQSVFISWLKKLIKLRWSLGFKLKRMEWVALSKFLKGGEWWGGSISSRNMPLSHPNFTL</sequence>
<dbReference type="AlphaFoldDB" id="A0AAV1RM82"/>
<accession>A0AAV1RM82</accession>
<dbReference type="InterPro" id="IPR036291">
    <property type="entry name" value="NAD(P)-bd_dom_sf"/>
</dbReference>
<name>A0AAV1RM82_9ROSI</name>
<evidence type="ECO:0000313" key="2">
    <source>
        <dbReference type="Proteomes" id="UP001314170"/>
    </source>
</evidence>
<organism evidence="1 2">
    <name type="scientific">Dovyalis caffra</name>
    <dbReference type="NCBI Taxonomy" id="77055"/>
    <lineage>
        <taxon>Eukaryota</taxon>
        <taxon>Viridiplantae</taxon>
        <taxon>Streptophyta</taxon>
        <taxon>Embryophyta</taxon>
        <taxon>Tracheophyta</taxon>
        <taxon>Spermatophyta</taxon>
        <taxon>Magnoliopsida</taxon>
        <taxon>eudicotyledons</taxon>
        <taxon>Gunneridae</taxon>
        <taxon>Pentapetalae</taxon>
        <taxon>rosids</taxon>
        <taxon>fabids</taxon>
        <taxon>Malpighiales</taxon>
        <taxon>Salicaceae</taxon>
        <taxon>Flacourtieae</taxon>
        <taxon>Dovyalis</taxon>
    </lineage>
</organism>
<keyword evidence="2" id="KW-1185">Reference proteome</keyword>
<protein>
    <submittedName>
        <fullName evidence="1">Uncharacterized protein</fullName>
    </submittedName>
</protein>